<feature type="region of interest" description="Disordered" evidence="1">
    <location>
        <begin position="1"/>
        <end position="21"/>
    </location>
</feature>
<gene>
    <name evidence="3" type="ORF">NK6_5848</name>
</gene>
<feature type="transmembrane region" description="Helical" evidence="2">
    <location>
        <begin position="155"/>
        <end position="173"/>
    </location>
</feature>
<evidence type="ECO:0000256" key="1">
    <source>
        <dbReference type="SAM" id="MobiDB-lite"/>
    </source>
</evidence>
<feature type="transmembrane region" description="Helical" evidence="2">
    <location>
        <begin position="64"/>
        <end position="85"/>
    </location>
</feature>
<dbReference type="PANTHER" id="PTHR34989">
    <property type="entry name" value="PROTEIN HDED"/>
    <property type="match status" value="1"/>
</dbReference>
<dbReference type="Proteomes" id="UP000063308">
    <property type="component" value="Chromosome"/>
</dbReference>
<dbReference type="InterPro" id="IPR052712">
    <property type="entry name" value="Acid_resist_chaperone_HdeD"/>
</dbReference>
<keyword evidence="2" id="KW-0472">Membrane</keyword>
<dbReference type="InterPro" id="IPR005325">
    <property type="entry name" value="DUF308_memb"/>
</dbReference>
<feature type="transmembrane region" description="Helical" evidence="2">
    <location>
        <begin position="179"/>
        <end position="201"/>
    </location>
</feature>
<dbReference type="EMBL" id="AP014685">
    <property type="protein sequence ID" value="BAR59003.1"/>
    <property type="molecule type" value="Genomic_DNA"/>
</dbReference>
<dbReference type="PANTHER" id="PTHR34989:SF1">
    <property type="entry name" value="PROTEIN HDED"/>
    <property type="match status" value="1"/>
</dbReference>
<name>A0A0E4FVJ4_9BRAD</name>
<keyword evidence="2" id="KW-0812">Transmembrane</keyword>
<evidence type="ECO:0000256" key="2">
    <source>
        <dbReference type="SAM" id="Phobius"/>
    </source>
</evidence>
<organism evidence="3 4">
    <name type="scientific">Bradyrhizobium diazoefficiens</name>
    <dbReference type="NCBI Taxonomy" id="1355477"/>
    <lineage>
        <taxon>Bacteria</taxon>
        <taxon>Pseudomonadati</taxon>
        <taxon>Pseudomonadota</taxon>
        <taxon>Alphaproteobacteria</taxon>
        <taxon>Hyphomicrobiales</taxon>
        <taxon>Nitrobacteraceae</taxon>
        <taxon>Bradyrhizobium</taxon>
    </lineage>
</organism>
<accession>A0A0E4FVJ4</accession>
<keyword evidence="2" id="KW-1133">Transmembrane helix</keyword>
<protein>
    <recommendedName>
        <fullName evidence="5">HdeD family acid-resistance protein</fullName>
    </recommendedName>
</protein>
<evidence type="ECO:0008006" key="5">
    <source>
        <dbReference type="Google" id="ProtNLM"/>
    </source>
</evidence>
<sequence>MSTARARSYHPKRADHRTDQEDGMTVYDSRSDIGVLGSPPLWVCALLGIVMIAAGIAALSDVVFATIISVKLIGLTAIAAGAFEIMHAFWTKGWGGFLWQILLGALYLAFGLVLLTQPASGALILTYFLGAVLLASGVIRCVLSFAHWRQNGWMMLISGIFGLLAGVLILFGFPTISVWALGFLLGVDLISHGLAWLLYAFQSVRRTA</sequence>
<evidence type="ECO:0000313" key="4">
    <source>
        <dbReference type="Proteomes" id="UP000063308"/>
    </source>
</evidence>
<dbReference type="GO" id="GO:0005886">
    <property type="term" value="C:plasma membrane"/>
    <property type="evidence" value="ECO:0007669"/>
    <property type="project" value="TreeGrafter"/>
</dbReference>
<dbReference type="AlphaFoldDB" id="A0A0E4FVJ4"/>
<feature type="transmembrane region" description="Helical" evidence="2">
    <location>
        <begin position="122"/>
        <end position="143"/>
    </location>
</feature>
<feature type="transmembrane region" description="Helical" evidence="2">
    <location>
        <begin position="40"/>
        <end position="58"/>
    </location>
</feature>
<dbReference type="Pfam" id="PF03729">
    <property type="entry name" value="DUF308"/>
    <property type="match status" value="1"/>
</dbReference>
<feature type="transmembrane region" description="Helical" evidence="2">
    <location>
        <begin position="97"/>
        <end position="116"/>
    </location>
</feature>
<evidence type="ECO:0000313" key="3">
    <source>
        <dbReference type="EMBL" id="BAR59003.1"/>
    </source>
</evidence>
<proteinExistence type="predicted"/>
<reference evidence="3 4" key="1">
    <citation type="submission" date="2014-11" db="EMBL/GenBank/DDBJ databases">
        <title>Symbiosis island explosion on the genome of extra-slow-growing strains of soybean bradyrhizobia with massive insertion sequences.</title>
        <authorList>
            <person name="Iida T."/>
            <person name="Minamisawa K."/>
        </authorList>
    </citation>
    <scope>NUCLEOTIDE SEQUENCE [LARGE SCALE GENOMIC DNA]</scope>
    <source>
        <strain evidence="3 4">NK6</strain>
    </source>
</reference>